<comment type="caution">
    <text evidence="2">The sequence shown here is derived from an EMBL/GenBank/DDBJ whole genome shotgun (WGS) entry which is preliminary data.</text>
</comment>
<dbReference type="Proteomes" id="UP000076660">
    <property type="component" value="Unassembled WGS sequence"/>
</dbReference>
<proteinExistence type="predicted"/>
<name>A0A1W2M246_9PSEU</name>
<gene>
    <name evidence="2" type="ORF">AVR91_0204295</name>
</gene>
<reference evidence="2 3" key="1">
    <citation type="submission" date="2016-12" db="EMBL/GenBank/DDBJ databases">
        <title>Amycolatopsis keratiniphila subsp. keratiniphila genome sequencing and assembly.</title>
        <authorList>
            <person name="Mayilraj S."/>
            <person name="Kaur N."/>
        </authorList>
    </citation>
    <scope>NUCLEOTIDE SEQUENCE [LARGE SCALE GENOMIC DNA]</scope>
    <source>
        <strain evidence="2 3">DSM 44409</strain>
    </source>
</reference>
<protein>
    <submittedName>
        <fullName evidence="2">Uncharacterized protein</fullName>
    </submittedName>
</protein>
<dbReference type="AlphaFoldDB" id="A0A1W2M246"/>
<accession>A0A1W2M246</accession>
<evidence type="ECO:0000313" key="3">
    <source>
        <dbReference type="Proteomes" id="UP000076660"/>
    </source>
</evidence>
<dbReference type="RefSeq" id="WP_063276379.1">
    <property type="nucleotide sequence ID" value="NZ_LQMT02000006.1"/>
</dbReference>
<evidence type="ECO:0000313" key="2">
    <source>
        <dbReference type="EMBL" id="ONF73956.1"/>
    </source>
</evidence>
<evidence type="ECO:0000256" key="1">
    <source>
        <dbReference type="SAM" id="MobiDB-lite"/>
    </source>
</evidence>
<dbReference type="EMBL" id="LQMT02000006">
    <property type="protein sequence ID" value="ONF73956.1"/>
    <property type="molecule type" value="Genomic_DNA"/>
</dbReference>
<sequence length="64" mass="7077">MTELSARRPALPAMPDGSQPSTPQEWAAAVGEWWADASDEDRLAILETSYHQHRARKDGERAGT</sequence>
<feature type="region of interest" description="Disordered" evidence="1">
    <location>
        <begin position="1"/>
        <end position="28"/>
    </location>
</feature>
<organism evidence="2 3">
    <name type="scientific">Amycolatopsis keratiniphila subsp. keratiniphila</name>
    <dbReference type="NCBI Taxonomy" id="227715"/>
    <lineage>
        <taxon>Bacteria</taxon>
        <taxon>Bacillati</taxon>
        <taxon>Actinomycetota</taxon>
        <taxon>Actinomycetes</taxon>
        <taxon>Pseudonocardiales</taxon>
        <taxon>Pseudonocardiaceae</taxon>
        <taxon>Amycolatopsis</taxon>
        <taxon>Amycolatopsis japonica group</taxon>
    </lineage>
</organism>